<dbReference type="CDD" id="cd11537">
    <property type="entry name" value="NTP-PPase_RS21-C6_like"/>
    <property type="match status" value="1"/>
</dbReference>
<dbReference type="PIRSF" id="PIRSF029826">
    <property type="entry name" value="UCP029826_pph"/>
    <property type="match status" value="1"/>
</dbReference>
<evidence type="ECO:0000313" key="1">
    <source>
        <dbReference type="EMBL" id="HIR01582.1"/>
    </source>
</evidence>
<dbReference type="Pfam" id="PF12643">
    <property type="entry name" value="MazG-like"/>
    <property type="match status" value="1"/>
</dbReference>
<accession>A0A9D1A032</accession>
<reference evidence="1" key="2">
    <citation type="journal article" date="2021" name="PeerJ">
        <title>Extensive microbial diversity within the chicken gut microbiome revealed by metagenomics and culture.</title>
        <authorList>
            <person name="Gilroy R."/>
            <person name="Ravi A."/>
            <person name="Getino M."/>
            <person name="Pursley I."/>
            <person name="Horton D.L."/>
            <person name="Alikhan N.F."/>
            <person name="Baker D."/>
            <person name="Gharbi K."/>
            <person name="Hall N."/>
            <person name="Watson M."/>
            <person name="Adriaenssens E.M."/>
            <person name="Foster-Nyarko E."/>
            <person name="Jarju S."/>
            <person name="Secka A."/>
            <person name="Antonio M."/>
            <person name="Oren A."/>
            <person name="Chaudhuri R.R."/>
            <person name="La Ragione R."/>
            <person name="Hildebrand F."/>
            <person name="Pallen M.J."/>
        </authorList>
    </citation>
    <scope>NUCLEOTIDE SEQUENCE</scope>
    <source>
        <strain evidence="1">ChiGjej1B1-2707</strain>
    </source>
</reference>
<comment type="caution">
    <text evidence="1">The sequence shown here is derived from an EMBL/GenBank/DDBJ whole genome shotgun (WGS) entry which is preliminary data.</text>
</comment>
<dbReference type="AlphaFoldDB" id="A0A9D1A032"/>
<reference evidence="1" key="1">
    <citation type="submission" date="2020-10" db="EMBL/GenBank/DDBJ databases">
        <authorList>
            <person name="Gilroy R."/>
        </authorList>
    </citation>
    <scope>NUCLEOTIDE SEQUENCE</scope>
    <source>
        <strain evidence="1">ChiGjej1B1-2707</strain>
    </source>
</reference>
<name>A0A9D1A032_9ACTN</name>
<dbReference type="PANTHER" id="PTHR46523:SF1">
    <property type="entry name" value="DCTP PYROPHOSPHATASE 1"/>
    <property type="match status" value="1"/>
</dbReference>
<dbReference type="SUPFAM" id="SSF101386">
    <property type="entry name" value="all-alpha NTP pyrophosphatases"/>
    <property type="match status" value="1"/>
</dbReference>
<protein>
    <submittedName>
        <fullName evidence="1">Nucleotide pyrophosphohydrolase</fullName>
    </submittedName>
</protein>
<dbReference type="Proteomes" id="UP000824261">
    <property type="component" value="Unassembled WGS sequence"/>
</dbReference>
<dbReference type="EMBL" id="DVGB01000059">
    <property type="protein sequence ID" value="HIR01582.1"/>
    <property type="molecule type" value="Genomic_DNA"/>
</dbReference>
<sequence>MEYADAMLKALAFRKDRDWEQFHSAKDLAISINLEASELLELFQWSGSSLEIDDAATKKKAEEELADVVIYCIYLADKLGVSIPDAVARKIDKNASKYPVAKAKGSARKYTEL</sequence>
<gene>
    <name evidence="1" type="ORF">IAA69_04890</name>
</gene>
<dbReference type="InterPro" id="IPR052555">
    <property type="entry name" value="dCTP_Pyrophosphatase"/>
</dbReference>
<dbReference type="PANTHER" id="PTHR46523">
    <property type="entry name" value="DCTP PYROPHOSPHATASE 1"/>
    <property type="match status" value="1"/>
</dbReference>
<dbReference type="GO" id="GO:0047429">
    <property type="term" value="F:nucleoside triphosphate diphosphatase activity"/>
    <property type="evidence" value="ECO:0007669"/>
    <property type="project" value="InterPro"/>
</dbReference>
<evidence type="ECO:0000313" key="2">
    <source>
        <dbReference type="Proteomes" id="UP000824261"/>
    </source>
</evidence>
<organism evidence="1 2">
    <name type="scientific">Candidatus Aveggerthella stercoripullorum</name>
    <dbReference type="NCBI Taxonomy" id="2840688"/>
    <lineage>
        <taxon>Bacteria</taxon>
        <taxon>Bacillati</taxon>
        <taxon>Actinomycetota</taxon>
        <taxon>Coriobacteriia</taxon>
        <taxon>Eggerthellales</taxon>
        <taxon>Eggerthellaceae</taxon>
        <taxon>Eggerthellaceae incertae sedis</taxon>
        <taxon>Candidatus Aveggerthella</taxon>
    </lineage>
</organism>
<dbReference type="GO" id="GO:0009143">
    <property type="term" value="P:nucleoside triphosphate catabolic process"/>
    <property type="evidence" value="ECO:0007669"/>
    <property type="project" value="InterPro"/>
</dbReference>
<proteinExistence type="predicted"/>
<dbReference type="InterPro" id="IPR025984">
    <property type="entry name" value="DCTPP"/>
</dbReference>
<dbReference type="Gene3D" id="1.10.287.1080">
    <property type="entry name" value="MazG-like"/>
    <property type="match status" value="1"/>
</dbReference>